<organism evidence="2 3">
    <name type="scientific">Neomesorhizobium albiziae</name>
    <dbReference type="NCBI Taxonomy" id="335020"/>
    <lineage>
        <taxon>Bacteria</taxon>
        <taxon>Pseudomonadati</taxon>
        <taxon>Pseudomonadota</taxon>
        <taxon>Alphaproteobacteria</taxon>
        <taxon>Hyphomicrobiales</taxon>
        <taxon>Phyllobacteriaceae</taxon>
        <taxon>Neomesorhizobium</taxon>
    </lineage>
</organism>
<proteinExistence type="predicted"/>
<keyword evidence="3" id="KW-1185">Reference proteome</keyword>
<dbReference type="Pfam" id="PF09948">
    <property type="entry name" value="PpoB2"/>
    <property type="match status" value="1"/>
</dbReference>
<feature type="transmembrane region" description="Helical" evidence="1">
    <location>
        <begin position="226"/>
        <end position="252"/>
    </location>
</feature>
<protein>
    <submittedName>
        <fullName evidence="2">Predicted metal-binding membrane protein</fullName>
    </submittedName>
</protein>
<dbReference type="AlphaFoldDB" id="A0A1I4CYW9"/>
<name>A0A1I4CYW9_9HYPH</name>
<keyword evidence="1" id="KW-0472">Membrane</keyword>
<gene>
    <name evidence="2" type="ORF">SAMN04488498_11537</name>
</gene>
<feature type="transmembrane region" description="Helical" evidence="1">
    <location>
        <begin position="122"/>
        <end position="146"/>
    </location>
</feature>
<evidence type="ECO:0000313" key="3">
    <source>
        <dbReference type="Proteomes" id="UP000323300"/>
    </source>
</evidence>
<evidence type="ECO:0000256" key="1">
    <source>
        <dbReference type="SAM" id="Phobius"/>
    </source>
</evidence>
<reference evidence="2 3" key="1">
    <citation type="submission" date="2016-10" db="EMBL/GenBank/DDBJ databases">
        <authorList>
            <person name="Varghese N."/>
            <person name="Submissions S."/>
        </authorList>
    </citation>
    <scope>NUCLEOTIDE SEQUENCE [LARGE SCALE GENOMIC DNA]</scope>
    <source>
        <strain evidence="2 3">DSM 21822</strain>
    </source>
</reference>
<dbReference type="Proteomes" id="UP000323300">
    <property type="component" value="Unassembled WGS sequence"/>
</dbReference>
<evidence type="ECO:0000313" key="2">
    <source>
        <dbReference type="EMBL" id="SFK86452.1"/>
    </source>
</evidence>
<dbReference type="EMBL" id="FOSL01000015">
    <property type="protein sequence ID" value="SFK86452.1"/>
    <property type="molecule type" value="Genomic_DNA"/>
</dbReference>
<feature type="transmembrane region" description="Helical" evidence="1">
    <location>
        <begin position="64"/>
        <end position="81"/>
    </location>
</feature>
<dbReference type="InterPro" id="IPR018688">
    <property type="entry name" value="PpoB2-like"/>
</dbReference>
<keyword evidence="1" id="KW-0812">Transmembrane</keyword>
<accession>A0A1I4CYW9</accession>
<sequence length="291" mass="30996">MPALRILAWFSWLRPMGRCGHTPLSILLSLAVLTGAAWFLTIYQAVSMSMPMGIAVSGGMTAEGMAGMAMGGIAATGWSFWNGGIFVAVWTVMMTAMMLPASASMIFMFASAQAGRAREVAVPTWIFVTGYILVWAGAGIVVYVLVQIGSELATSLAPTQRTKWAPVALGATVVGAGLYQFTPVKRVCLRHCRSPLAFITQHWRDGRIGALAMGLKHGTYCFGCCWALFAVLVATGVMSLAWMLLLTLVVFVEKMLPQGRRSGAVVGVMLISLGIWVASGAGAMPWLAQPL</sequence>
<feature type="transmembrane region" description="Helical" evidence="1">
    <location>
        <begin position="20"/>
        <end position="43"/>
    </location>
</feature>
<feature type="transmembrane region" description="Helical" evidence="1">
    <location>
        <begin position="87"/>
        <end position="110"/>
    </location>
</feature>
<keyword evidence="1" id="KW-1133">Transmembrane helix</keyword>
<feature type="transmembrane region" description="Helical" evidence="1">
    <location>
        <begin position="264"/>
        <end position="288"/>
    </location>
</feature>